<comment type="caution">
    <text evidence="3">The sequence shown here is derived from an EMBL/GenBank/DDBJ whole genome shotgun (WGS) entry which is preliminary data.</text>
</comment>
<keyword evidence="4" id="KW-1185">Reference proteome</keyword>
<organism evidence="3 4">
    <name type="scientific">Gossypium davidsonii</name>
    <name type="common">Davidson's cotton</name>
    <name type="synonym">Gossypium klotzschianum subsp. davidsonii</name>
    <dbReference type="NCBI Taxonomy" id="34287"/>
    <lineage>
        <taxon>Eukaryota</taxon>
        <taxon>Viridiplantae</taxon>
        <taxon>Streptophyta</taxon>
        <taxon>Embryophyta</taxon>
        <taxon>Tracheophyta</taxon>
        <taxon>Spermatophyta</taxon>
        <taxon>Magnoliopsida</taxon>
        <taxon>eudicotyledons</taxon>
        <taxon>Gunneridae</taxon>
        <taxon>Pentapetalae</taxon>
        <taxon>rosids</taxon>
        <taxon>malvids</taxon>
        <taxon>Malvales</taxon>
        <taxon>Malvaceae</taxon>
        <taxon>Malvoideae</taxon>
        <taxon>Gossypium</taxon>
    </lineage>
</organism>
<protein>
    <recommendedName>
        <fullName evidence="2">Disease resistance protein At4g27190-like leucine-rich repeats domain-containing protein</fullName>
    </recommendedName>
</protein>
<dbReference type="Proteomes" id="UP000593561">
    <property type="component" value="Unassembled WGS sequence"/>
</dbReference>
<dbReference type="InterPro" id="IPR050905">
    <property type="entry name" value="Plant_NBS-LRR"/>
</dbReference>
<evidence type="ECO:0000256" key="1">
    <source>
        <dbReference type="ARBA" id="ARBA00022821"/>
    </source>
</evidence>
<dbReference type="PANTHER" id="PTHR33463:SF192">
    <property type="entry name" value="DISEASE RESISTANCE PROTEIN RPS2-LIKE"/>
    <property type="match status" value="1"/>
</dbReference>
<evidence type="ECO:0000313" key="4">
    <source>
        <dbReference type="Proteomes" id="UP000593561"/>
    </source>
</evidence>
<accession>A0A7J8RYL8</accession>
<proteinExistence type="predicted"/>
<feature type="domain" description="Disease resistance protein At4g27190-like leucine-rich repeats" evidence="2">
    <location>
        <begin position="19"/>
        <end position="68"/>
    </location>
</feature>
<name>A0A7J8RYL8_GOSDV</name>
<feature type="non-terminal residue" evidence="3">
    <location>
        <position position="612"/>
    </location>
</feature>
<reference evidence="3 4" key="1">
    <citation type="journal article" date="2019" name="Genome Biol. Evol.">
        <title>Insights into the evolution of the New World diploid cottons (Gossypium, subgenus Houzingenia) based on genome sequencing.</title>
        <authorList>
            <person name="Grover C.E."/>
            <person name="Arick M.A. 2nd"/>
            <person name="Thrash A."/>
            <person name="Conover J.L."/>
            <person name="Sanders W.S."/>
            <person name="Peterson D.G."/>
            <person name="Frelichowski J.E."/>
            <person name="Scheffler J.A."/>
            <person name="Scheffler B.E."/>
            <person name="Wendel J.F."/>
        </authorList>
    </citation>
    <scope>NUCLEOTIDE SEQUENCE [LARGE SCALE GENOMIC DNA]</scope>
    <source>
        <strain evidence="3">27</strain>
        <tissue evidence="3">Leaf</tissue>
    </source>
</reference>
<dbReference type="EMBL" id="JABFAC010000007">
    <property type="protein sequence ID" value="MBA0618948.1"/>
    <property type="molecule type" value="Genomic_DNA"/>
</dbReference>
<dbReference type="InterPro" id="IPR057135">
    <property type="entry name" value="At4g27190-like_LRR"/>
</dbReference>
<dbReference type="PANTHER" id="PTHR33463">
    <property type="entry name" value="NB-ARC DOMAIN-CONTAINING PROTEIN-RELATED"/>
    <property type="match status" value="1"/>
</dbReference>
<dbReference type="AlphaFoldDB" id="A0A7J8RYL8"/>
<dbReference type="SUPFAM" id="SSF52058">
    <property type="entry name" value="L domain-like"/>
    <property type="match status" value="1"/>
</dbReference>
<keyword evidence="1" id="KW-0611">Plant defense</keyword>
<feature type="domain" description="Disease resistance protein At4g27190-like leucine-rich repeats" evidence="2">
    <location>
        <begin position="267"/>
        <end position="391"/>
    </location>
</feature>
<gene>
    <name evidence="3" type="ORF">Godav_028208</name>
</gene>
<dbReference type="Pfam" id="PF23247">
    <property type="entry name" value="LRR_RPS2"/>
    <property type="match status" value="2"/>
</dbReference>
<feature type="non-terminal residue" evidence="3">
    <location>
        <position position="1"/>
    </location>
</feature>
<dbReference type="InterPro" id="IPR032675">
    <property type="entry name" value="LRR_dom_sf"/>
</dbReference>
<evidence type="ECO:0000313" key="3">
    <source>
        <dbReference type="EMBL" id="MBA0618948.1"/>
    </source>
</evidence>
<dbReference type="Gene3D" id="3.80.10.10">
    <property type="entry name" value="Ribonuclease Inhibitor"/>
    <property type="match status" value="1"/>
</dbReference>
<evidence type="ECO:0000259" key="2">
    <source>
        <dbReference type="Pfam" id="PF23247"/>
    </source>
</evidence>
<dbReference type="SUPFAM" id="SSF52047">
    <property type="entry name" value="RNI-like"/>
    <property type="match status" value="1"/>
</dbReference>
<sequence length="612" mass="70991">AGFQAIGYLVFSEFSKSIEIWKENIHGSLDLKKRRVLEVYECNSMTYIFSVSMALDLAQLEDIKVKQCPMMEHIIKEGAEETEMATLLLPMLEKIRLESCSRLTSFCMGSITLQCPSLHRIAVDDCPKMYAMASTREQEDIEVVGGEKTPFFNHKVLCANLWRLELSSTNIKKLWPDKSDRAISSNVLNLQILSVKELGRNNLYRWISNRSRRRDTSDLFTKLQKLELNRLPKLRTFCRQENSETNTLFNQKVAFPSLDDLRIVGVGKCRKIWQDKLTMDSFHELTLLLVEHCDKLSRVLPFDMVERLEKLKILEISECESVEEITGLADDHGQNSNESIELKSTTKFLFPKIRQLILRKLPKLKGFYSKVHTTDWSLLKQLEVHECSKVETFAGEYINFRETQGESQPVISVHQPLFWVTKETFPNLEELVLVGNGNIKVWHGHGADPKQYCPKLRKDENEHAGTLACLKVNYEICVQRRKFSQRDSLSTPMVLGVQNTKGKYVGRWNGDLNATTQQLFIEKETKALKSFVIRRSNYKVFSATEGKYEKNGSWNRDRKAKIKGKVEIFALEKYEIQRITNMIVFHKLLYKELWEMPFHCRLNCSLLEYVVA</sequence>